<dbReference type="AlphaFoldDB" id="A0AA44WFV5"/>
<dbReference type="Proteomes" id="UP000236305">
    <property type="component" value="Unassembled WGS sequence"/>
</dbReference>
<evidence type="ECO:0000313" key="2">
    <source>
        <dbReference type="Proteomes" id="UP000236305"/>
    </source>
</evidence>
<name>A0AA44WFV5_VERDA</name>
<organism evidence="1 2">
    <name type="scientific">Verticillium dahliae</name>
    <name type="common">Verticillium wilt</name>
    <dbReference type="NCBI Taxonomy" id="27337"/>
    <lineage>
        <taxon>Eukaryota</taxon>
        <taxon>Fungi</taxon>
        <taxon>Dikarya</taxon>
        <taxon>Ascomycota</taxon>
        <taxon>Pezizomycotina</taxon>
        <taxon>Sordariomycetes</taxon>
        <taxon>Hypocreomycetidae</taxon>
        <taxon>Glomerellales</taxon>
        <taxon>Plectosphaerellaceae</taxon>
        <taxon>Verticillium</taxon>
    </lineage>
</organism>
<accession>A0AA44WFV5</accession>
<evidence type="ECO:0000313" key="1">
    <source>
        <dbReference type="EMBL" id="PNH28752.1"/>
    </source>
</evidence>
<reference evidence="1 2" key="1">
    <citation type="submission" date="2017-12" db="EMBL/GenBank/DDBJ databases">
        <title>Comparative genomics yields insights into virulence evolution of Verticillium dahliae.</title>
        <authorList>
            <person name="Fan R."/>
            <person name="Armitage A.D."/>
            <person name="Cascant-Lopez E."/>
            <person name="Sobczyk M."/>
            <person name="Cockerton H.M."/>
            <person name="Harrison R.J."/>
        </authorList>
    </citation>
    <scope>NUCLEOTIDE SEQUENCE [LARGE SCALE GENOMIC DNA]</scope>
    <source>
        <strain evidence="1 2">12008</strain>
    </source>
</reference>
<gene>
    <name evidence="1" type="ORF">BJF96_g7970</name>
</gene>
<protein>
    <submittedName>
        <fullName evidence="1">Uncharacterized protein</fullName>
    </submittedName>
</protein>
<dbReference type="EMBL" id="MPSH01000031">
    <property type="protein sequence ID" value="PNH28752.1"/>
    <property type="molecule type" value="Genomic_DNA"/>
</dbReference>
<comment type="caution">
    <text evidence="1">The sequence shown here is derived from an EMBL/GenBank/DDBJ whole genome shotgun (WGS) entry which is preliminary data.</text>
</comment>
<proteinExistence type="predicted"/>
<sequence>MVKAFIPTDDIKSSCLAVIEAIIDDISTKADHMISLDFPPLGSH</sequence>